<feature type="domain" description="HTH cro/C1-type" evidence="1">
    <location>
        <begin position="1"/>
        <end position="32"/>
    </location>
</feature>
<feature type="non-terminal residue" evidence="2">
    <location>
        <position position="1"/>
    </location>
</feature>
<reference evidence="2" key="1">
    <citation type="journal article" date="2013" name="Environ. Microbiol.">
        <title>Microbiota from the distal guts of lean and obese adolescents exhibit partial functional redundancy besides clear differences in community structure.</title>
        <authorList>
            <person name="Ferrer M."/>
            <person name="Ruiz A."/>
            <person name="Lanza F."/>
            <person name="Haange S.B."/>
            <person name="Oberbach A."/>
            <person name="Till H."/>
            <person name="Bargiela R."/>
            <person name="Campoy C."/>
            <person name="Segura M.T."/>
            <person name="Richter M."/>
            <person name="von Bergen M."/>
            <person name="Seifert J."/>
            <person name="Suarez A."/>
        </authorList>
    </citation>
    <scope>NUCLEOTIDE SEQUENCE</scope>
</reference>
<dbReference type="SUPFAM" id="SSF47413">
    <property type="entry name" value="lambda repressor-like DNA-binding domains"/>
    <property type="match status" value="1"/>
</dbReference>
<evidence type="ECO:0000259" key="1">
    <source>
        <dbReference type="PROSITE" id="PS50943"/>
    </source>
</evidence>
<dbReference type="InterPro" id="IPR001387">
    <property type="entry name" value="Cro/C1-type_HTH"/>
</dbReference>
<organism evidence="2">
    <name type="scientific">human gut metagenome</name>
    <dbReference type="NCBI Taxonomy" id="408170"/>
    <lineage>
        <taxon>unclassified sequences</taxon>
        <taxon>metagenomes</taxon>
        <taxon>organismal metagenomes</taxon>
    </lineage>
</organism>
<comment type="caution">
    <text evidence="2">The sequence shown here is derived from an EMBL/GenBank/DDBJ whole genome shotgun (WGS) entry which is preliminary data.</text>
</comment>
<dbReference type="AlphaFoldDB" id="K1S1F2"/>
<accession>K1S1F2</accession>
<sequence length="38" mass="4381">NTISSIETRQFCPTAYLAALLCVALDCKFEDLFYFEED</sequence>
<evidence type="ECO:0000313" key="2">
    <source>
        <dbReference type="EMBL" id="EKC47550.1"/>
    </source>
</evidence>
<name>K1S1F2_9ZZZZ</name>
<dbReference type="Gene3D" id="1.10.260.40">
    <property type="entry name" value="lambda repressor-like DNA-binding domains"/>
    <property type="match status" value="1"/>
</dbReference>
<proteinExistence type="predicted"/>
<gene>
    <name evidence="2" type="ORF">OBE_15650</name>
</gene>
<dbReference type="GO" id="GO:0003677">
    <property type="term" value="F:DNA binding"/>
    <property type="evidence" value="ECO:0007669"/>
    <property type="project" value="InterPro"/>
</dbReference>
<dbReference type="EMBL" id="AJWZ01010750">
    <property type="protein sequence ID" value="EKC47550.1"/>
    <property type="molecule type" value="Genomic_DNA"/>
</dbReference>
<dbReference type="InterPro" id="IPR010982">
    <property type="entry name" value="Lambda_DNA-bd_dom_sf"/>
</dbReference>
<protein>
    <submittedName>
        <fullName evidence="2">Transcriptional regulator</fullName>
    </submittedName>
</protein>
<dbReference type="PROSITE" id="PS50943">
    <property type="entry name" value="HTH_CROC1"/>
    <property type="match status" value="1"/>
</dbReference>